<accession>A0A1A9UY24</accession>
<protein>
    <submittedName>
        <fullName evidence="2">Rhodanese domain-containing protein</fullName>
    </submittedName>
</protein>
<evidence type="ECO:0000313" key="3">
    <source>
        <dbReference type="Proteomes" id="UP000078200"/>
    </source>
</evidence>
<dbReference type="SUPFAM" id="SSF52821">
    <property type="entry name" value="Rhodanese/Cell cycle control phosphatase"/>
    <property type="match status" value="1"/>
</dbReference>
<dbReference type="STRING" id="7395.A0A1A9UY24"/>
<proteinExistence type="predicted"/>
<reference evidence="2" key="1">
    <citation type="submission" date="2020-05" db="UniProtKB">
        <authorList>
            <consortium name="EnsemblMetazoa"/>
        </authorList>
    </citation>
    <scope>IDENTIFICATION</scope>
    <source>
        <strain evidence="2">TTRI</strain>
    </source>
</reference>
<dbReference type="Gene3D" id="3.40.250.10">
    <property type="entry name" value="Rhodanese-like domain"/>
    <property type="match status" value="1"/>
</dbReference>
<name>A0A1A9UY24_GLOAU</name>
<dbReference type="Pfam" id="PF00581">
    <property type="entry name" value="Rhodanese"/>
    <property type="match status" value="1"/>
</dbReference>
<dbReference type="Proteomes" id="UP000078200">
    <property type="component" value="Unassembled WGS sequence"/>
</dbReference>
<feature type="domain" description="Rhodanese" evidence="1">
    <location>
        <begin position="2"/>
        <end position="89"/>
    </location>
</feature>
<organism evidence="2 3">
    <name type="scientific">Glossina austeni</name>
    <name type="common">Savannah tsetse fly</name>
    <dbReference type="NCBI Taxonomy" id="7395"/>
    <lineage>
        <taxon>Eukaryota</taxon>
        <taxon>Metazoa</taxon>
        <taxon>Ecdysozoa</taxon>
        <taxon>Arthropoda</taxon>
        <taxon>Hexapoda</taxon>
        <taxon>Insecta</taxon>
        <taxon>Pterygota</taxon>
        <taxon>Neoptera</taxon>
        <taxon>Endopterygota</taxon>
        <taxon>Diptera</taxon>
        <taxon>Brachycera</taxon>
        <taxon>Muscomorpha</taxon>
        <taxon>Hippoboscoidea</taxon>
        <taxon>Glossinidae</taxon>
        <taxon>Glossina</taxon>
    </lineage>
</organism>
<dbReference type="PROSITE" id="PS50206">
    <property type="entry name" value="RHODANESE_3"/>
    <property type="match status" value="1"/>
</dbReference>
<evidence type="ECO:0000259" key="1">
    <source>
        <dbReference type="PROSITE" id="PS50206"/>
    </source>
</evidence>
<evidence type="ECO:0000313" key="2">
    <source>
        <dbReference type="EnsemblMetazoa" id="GAUT019480-PA"/>
    </source>
</evidence>
<dbReference type="AlphaFoldDB" id="A0A1A9UY24"/>
<dbReference type="InterPro" id="IPR036873">
    <property type="entry name" value="Rhodanese-like_dom_sf"/>
</dbReference>
<dbReference type="InterPro" id="IPR001763">
    <property type="entry name" value="Rhodanese-like_dom"/>
</dbReference>
<keyword evidence="3" id="KW-1185">Reference proteome</keyword>
<dbReference type="EnsemblMetazoa" id="GAUT019480-RA">
    <property type="protein sequence ID" value="GAUT019480-PA"/>
    <property type="gene ID" value="GAUT019480"/>
</dbReference>
<sequence length="157" mass="18137">MLILDIRNISDFNRVHLPHSINIPYVSLQFGDKSLDFLNVPQLQERLQGKIIICISNVHENAVKFSKFLVECGVPQVCVLHKGSREYLYFYFFFLSNSANQQQINSRRAAEKVLRLRNQVSRNTLHKYSCFMDNKSNMPNKCRSCLPSVEKANANAL</sequence>
<dbReference type="VEuPathDB" id="VectorBase:GAUT019480"/>